<dbReference type="RefSeq" id="WP_091771133.1">
    <property type="nucleotide sequence ID" value="NZ_FNBT01000010.1"/>
</dbReference>
<evidence type="ECO:0000256" key="3">
    <source>
        <dbReference type="ARBA" id="ARBA00023004"/>
    </source>
</evidence>
<dbReference type="STRING" id="1550231.SAMN05660662_0175"/>
<dbReference type="GO" id="GO:0046872">
    <property type="term" value="F:metal ion binding"/>
    <property type="evidence" value="ECO:0007669"/>
    <property type="project" value="UniProtKB-KW"/>
</dbReference>
<keyword evidence="4" id="KW-0411">Iron-sulfur</keyword>
<feature type="region of interest" description="Disordered" evidence="5">
    <location>
        <begin position="1"/>
        <end position="30"/>
    </location>
</feature>
<gene>
    <name evidence="7" type="ORF">SAMN05660662_0175</name>
</gene>
<keyword evidence="3" id="KW-0408">Iron</keyword>
<evidence type="ECO:0000313" key="7">
    <source>
        <dbReference type="EMBL" id="SDG05471.1"/>
    </source>
</evidence>
<dbReference type="EMBL" id="FNBT01000010">
    <property type="protein sequence ID" value="SDG05471.1"/>
    <property type="molecule type" value="Genomic_DNA"/>
</dbReference>
<organism evidence="7 8">
    <name type="scientific">Blastococcus aurantiacus</name>
    <dbReference type="NCBI Taxonomy" id="1550231"/>
    <lineage>
        <taxon>Bacteria</taxon>
        <taxon>Bacillati</taxon>
        <taxon>Actinomycetota</taxon>
        <taxon>Actinomycetes</taxon>
        <taxon>Geodermatophilales</taxon>
        <taxon>Geodermatophilaceae</taxon>
        <taxon>Blastococcus</taxon>
    </lineage>
</organism>
<dbReference type="InterPro" id="IPR042216">
    <property type="entry name" value="MitoNEET_CISD"/>
</dbReference>
<dbReference type="InterPro" id="IPR018967">
    <property type="entry name" value="FeS-contain_CDGSH-typ"/>
</dbReference>
<evidence type="ECO:0000256" key="5">
    <source>
        <dbReference type="SAM" id="MobiDB-lite"/>
    </source>
</evidence>
<keyword evidence="2" id="KW-0479">Metal-binding</keyword>
<evidence type="ECO:0000313" key="8">
    <source>
        <dbReference type="Proteomes" id="UP000199406"/>
    </source>
</evidence>
<dbReference type="SMART" id="SM00704">
    <property type="entry name" value="ZnF_CDGSH"/>
    <property type="match status" value="1"/>
</dbReference>
<proteinExistence type="predicted"/>
<keyword evidence="8" id="KW-1185">Reference proteome</keyword>
<dbReference type="Proteomes" id="UP000199406">
    <property type="component" value="Unassembled WGS sequence"/>
</dbReference>
<sequence>MLAPAHPNSIGPQVTPVSDPTPGARASSAVRVRVVRNGPLQVRGAVELIDHDGKTYNTGGRETVLLCRCGGSASKPFRDGTHSHIGFADAGRAVSDADAATRGSADAVRQIGGNS</sequence>
<dbReference type="OrthoDB" id="9800162at2"/>
<dbReference type="GO" id="GO:0005737">
    <property type="term" value="C:cytoplasm"/>
    <property type="evidence" value="ECO:0007669"/>
    <property type="project" value="UniProtKB-ARBA"/>
</dbReference>
<evidence type="ECO:0000256" key="4">
    <source>
        <dbReference type="ARBA" id="ARBA00023014"/>
    </source>
</evidence>
<accession>A0A1G7R3V4</accession>
<dbReference type="Pfam" id="PF09360">
    <property type="entry name" value="zf-CDGSH"/>
    <property type="match status" value="1"/>
</dbReference>
<evidence type="ECO:0000256" key="1">
    <source>
        <dbReference type="ARBA" id="ARBA00022714"/>
    </source>
</evidence>
<dbReference type="Gene3D" id="3.40.5.90">
    <property type="entry name" value="CDGSH iron-sulfur domain, mitoNEET-type"/>
    <property type="match status" value="1"/>
</dbReference>
<feature type="domain" description="Iron-binding zinc finger CDGSH type" evidence="6">
    <location>
        <begin position="41"/>
        <end position="88"/>
    </location>
</feature>
<evidence type="ECO:0000256" key="2">
    <source>
        <dbReference type="ARBA" id="ARBA00022723"/>
    </source>
</evidence>
<keyword evidence="1" id="KW-0001">2Fe-2S</keyword>
<protein>
    <submittedName>
        <fullName evidence="7">Zn-finger domain of CDGSH type-containing protein</fullName>
    </submittedName>
</protein>
<reference evidence="8" key="1">
    <citation type="submission" date="2016-10" db="EMBL/GenBank/DDBJ databases">
        <authorList>
            <person name="Varghese N."/>
            <person name="Submissions S."/>
        </authorList>
    </citation>
    <scope>NUCLEOTIDE SEQUENCE [LARGE SCALE GENOMIC DNA]</scope>
    <source>
        <strain evidence="8">DSM 44268</strain>
    </source>
</reference>
<name>A0A1G7R3V4_9ACTN</name>
<evidence type="ECO:0000259" key="6">
    <source>
        <dbReference type="SMART" id="SM00704"/>
    </source>
</evidence>
<dbReference type="AlphaFoldDB" id="A0A1G7R3V4"/>
<dbReference type="GO" id="GO:0051537">
    <property type="term" value="F:2 iron, 2 sulfur cluster binding"/>
    <property type="evidence" value="ECO:0007669"/>
    <property type="project" value="UniProtKB-KW"/>
</dbReference>